<dbReference type="EMBL" id="CADCWG010000100">
    <property type="protein sequence ID" value="CAA9549073.1"/>
    <property type="molecule type" value="Genomic_DNA"/>
</dbReference>
<accession>A0A6J4UGK6</accession>
<organism evidence="1">
    <name type="scientific">uncultured Thermomicrobiales bacterium</name>
    <dbReference type="NCBI Taxonomy" id="1645740"/>
    <lineage>
        <taxon>Bacteria</taxon>
        <taxon>Pseudomonadati</taxon>
        <taxon>Thermomicrobiota</taxon>
        <taxon>Thermomicrobia</taxon>
        <taxon>Thermomicrobiales</taxon>
        <taxon>environmental samples</taxon>
    </lineage>
</organism>
<sequence length="135" mass="15453">MGEGRNEAEAGERRFDWHPTYRGQTFAEVTSVVREDLASDQRAYSLAMSGPDEQETAILVRIVPLERKWGIFAMDWATQDAAELAERVASFEWEREQRREMIPYGGFLQPVAASSAGADTLGDEPPAPWWMFWRR</sequence>
<gene>
    <name evidence="1" type="ORF">AVDCRST_MAG49-1612</name>
</gene>
<proteinExistence type="predicted"/>
<evidence type="ECO:0000313" key="1">
    <source>
        <dbReference type="EMBL" id="CAA9549073.1"/>
    </source>
</evidence>
<protein>
    <submittedName>
        <fullName evidence="1">Uncharacterized protein</fullName>
    </submittedName>
</protein>
<name>A0A6J4UGK6_9BACT</name>
<dbReference type="AlphaFoldDB" id="A0A6J4UGK6"/>
<reference evidence="1" key="1">
    <citation type="submission" date="2020-02" db="EMBL/GenBank/DDBJ databases">
        <authorList>
            <person name="Meier V. D."/>
        </authorList>
    </citation>
    <scope>NUCLEOTIDE SEQUENCE</scope>
    <source>
        <strain evidence="1">AVDCRST_MAG49</strain>
    </source>
</reference>